<dbReference type="EMBL" id="JAJHJB010000044">
    <property type="protein sequence ID" value="MCC5467932.1"/>
    <property type="molecule type" value="Genomic_DNA"/>
</dbReference>
<dbReference type="SUPFAM" id="SSF54427">
    <property type="entry name" value="NTF2-like"/>
    <property type="match status" value="1"/>
</dbReference>
<dbReference type="Pfam" id="PF12680">
    <property type="entry name" value="SnoaL_2"/>
    <property type="match status" value="1"/>
</dbReference>
<dbReference type="InterPro" id="IPR032710">
    <property type="entry name" value="NTF2-like_dom_sf"/>
</dbReference>
<evidence type="ECO:0000313" key="3">
    <source>
        <dbReference type="Proteomes" id="UP001165492"/>
    </source>
</evidence>
<protein>
    <submittedName>
        <fullName evidence="2">Nuclear transport factor 2 family protein</fullName>
    </submittedName>
</protein>
<evidence type="ECO:0000313" key="2">
    <source>
        <dbReference type="EMBL" id="MCC5467932.1"/>
    </source>
</evidence>
<keyword evidence="3" id="KW-1185">Reference proteome</keyword>
<evidence type="ECO:0000259" key="1">
    <source>
        <dbReference type="Pfam" id="PF12680"/>
    </source>
</evidence>
<comment type="caution">
    <text evidence="2">The sequence shown here is derived from an EMBL/GenBank/DDBJ whole genome shotgun (WGS) entry which is preliminary data.</text>
</comment>
<dbReference type="Proteomes" id="UP001165492">
    <property type="component" value="Unassembled WGS sequence"/>
</dbReference>
<dbReference type="InterPro" id="IPR037401">
    <property type="entry name" value="SnoaL-like"/>
</dbReference>
<proteinExistence type="predicted"/>
<feature type="domain" description="SnoaL-like" evidence="1">
    <location>
        <begin position="8"/>
        <end position="108"/>
    </location>
</feature>
<dbReference type="Gene3D" id="3.10.450.50">
    <property type="match status" value="1"/>
</dbReference>
<dbReference type="RefSeq" id="WP_229536860.1">
    <property type="nucleotide sequence ID" value="NZ_JAJHJB010000044.1"/>
</dbReference>
<accession>A0ABS8HXM5</accession>
<name>A0ABS8HXM5_9FIRM</name>
<sequence length="148" mass="17574">MKRREYKIQDYFNSWLTKESAQLEDIFTNEVFYSECYGPEYHGIDQILKWFNDWNKRGTVLQWRIKHFIHEGNCTVAEWYFECDFDGVRDEFNGVSIILFSSDEKIVSLKEFQSKSKHYLPYGKGTSVKGPVPLTFQYEKFGEGKAYG</sequence>
<reference evidence="2" key="1">
    <citation type="submission" date="2021-11" db="EMBL/GenBank/DDBJ databases">
        <title>Description of a new species Pelosinus isolated from the bottom sediments of Lake Baikal.</title>
        <authorList>
            <person name="Zakharyuk A."/>
        </authorList>
    </citation>
    <scope>NUCLEOTIDE SEQUENCE</scope>
    <source>
        <strain evidence="2">Bkl1</strain>
    </source>
</reference>
<organism evidence="2 3">
    <name type="scientific">Pelosinus baikalensis</name>
    <dbReference type="NCBI Taxonomy" id="2892015"/>
    <lineage>
        <taxon>Bacteria</taxon>
        <taxon>Bacillati</taxon>
        <taxon>Bacillota</taxon>
        <taxon>Negativicutes</taxon>
        <taxon>Selenomonadales</taxon>
        <taxon>Sporomusaceae</taxon>
        <taxon>Pelosinus</taxon>
    </lineage>
</organism>
<gene>
    <name evidence="2" type="ORF">LMF89_21585</name>
</gene>